<gene>
    <name evidence="1" type="ORF">ACJMK2_002929</name>
</gene>
<evidence type="ECO:0000313" key="1">
    <source>
        <dbReference type="EMBL" id="KAL3890648.1"/>
    </source>
</evidence>
<name>A0ABD3Y090_SINWO</name>
<proteinExistence type="predicted"/>
<keyword evidence="2" id="KW-1185">Reference proteome</keyword>
<feature type="non-terminal residue" evidence="1">
    <location>
        <position position="83"/>
    </location>
</feature>
<dbReference type="Gene3D" id="3.10.100.10">
    <property type="entry name" value="Mannose-Binding Protein A, subunit A"/>
    <property type="match status" value="1"/>
</dbReference>
<dbReference type="CDD" id="cd00037">
    <property type="entry name" value="CLECT"/>
    <property type="match status" value="1"/>
</dbReference>
<dbReference type="InterPro" id="IPR016187">
    <property type="entry name" value="CTDL_fold"/>
</dbReference>
<accession>A0ABD3Y090</accession>
<organism evidence="1 2">
    <name type="scientific">Sinanodonta woodiana</name>
    <name type="common">Chinese pond mussel</name>
    <name type="synonym">Anodonta woodiana</name>
    <dbReference type="NCBI Taxonomy" id="1069815"/>
    <lineage>
        <taxon>Eukaryota</taxon>
        <taxon>Metazoa</taxon>
        <taxon>Spiralia</taxon>
        <taxon>Lophotrochozoa</taxon>
        <taxon>Mollusca</taxon>
        <taxon>Bivalvia</taxon>
        <taxon>Autobranchia</taxon>
        <taxon>Heteroconchia</taxon>
        <taxon>Palaeoheterodonta</taxon>
        <taxon>Unionida</taxon>
        <taxon>Unionoidea</taxon>
        <taxon>Unionidae</taxon>
        <taxon>Unioninae</taxon>
        <taxon>Sinanodonta</taxon>
    </lineage>
</organism>
<reference evidence="1 2" key="1">
    <citation type="submission" date="2024-11" db="EMBL/GenBank/DDBJ databases">
        <title>Chromosome-level genome assembly of the freshwater bivalve Anodonta woodiana.</title>
        <authorList>
            <person name="Chen X."/>
        </authorList>
    </citation>
    <scope>NUCLEOTIDE SEQUENCE [LARGE SCALE GENOMIC DNA]</scope>
    <source>
        <strain evidence="1">MN2024</strain>
        <tissue evidence="1">Gills</tissue>
    </source>
</reference>
<evidence type="ECO:0000313" key="2">
    <source>
        <dbReference type="Proteomes" id="UP001634394"/>
    </source>
</evidence>
<comment type="caution">
    <text evidence="1">The sequence shown here is derived from an EMBL/GenBank/DDBJ whole genome shotgun (WGS) entry which is preliminary data.</text>
</comment>
<evidence type="ECO:0008006" key="3">
    <source>
        <dbReference type="Google" id="ProtNLM"/>
    </source>
</evidence>
<dbReference type="EMBL" id="JBJQND010000001">
    <property type="protein sequence ID" value="KAL3890648.1"/>
    <property type="molecule type" value="Genomic_DNA"/>
</dbReference>
<dbReference type="InterPro" id="IPR016186">
    <property type="entry name" value="C-type_lectin-like/link_sf"/>
</dbReference>
<dbReference type="SUPFAM" id="SSF56436">
    <property type="entry name" value="C-type lectin-like"/>
    <property type="match status" value="1"/>
</dbReference>
<dbReference type="AlphaFoldDB" id="A0ABD3Y090"/>
<feature type="non-terminal residue" evidence="1">
    <location>
        <position position="1"/>
    </location>
</feature>
<dbReference type="Proteomes" id="UP001634394">
    <property type="component" value="Unassembled WGS sequence"/>
</dbReference>
<sequence>TTSTESTTSSTTTTIASAGIQPQCNDGYTLYPEPGRSFCFRYVTMTRSWDDAQRACQMENANLLVLDNESLMPFSEFLTQRDP</sequence>
<protein>
    <recommendedName>
        <fullName evidence="3">C-type lectin domain-containing protein</fullName>
    </recommendedName>
</protein>